<dbReference type="InterPro" id="IPR043136">
    <property type="entry name" value="B30.2/SPRY_sf"/>
</dbReference>
<name>A0ABQ9YMJ8_9EUKA</name>
<dbReference type="EMBL" id="JARBJD010000001">
    <property type="protein sequence ID" value="KAK2964972.1"/>
    <property type="molecule type" value="Genomic_DNA"/>
</dbReference>
<dbReference type="SUPFAM" id="SSF48371">
    <property type="entry name" value="ARM repeat"/>
    <property type="match status" value="1"/>
</dbReference>
<dbReference type="Gene3D" id="1.25.10.10">
    <property type="entry name" value="Leucine-rich Repeat Variant"/>
    <property type="match status" value="1"/>
</dbReference>
<dbReference type="InterPro" id="IPR011989">
    <property type="entry name" value="ARM-like"/>
</dbReference>
<dbReference type="SUPFAM" id="SSF49899">
    <property type="entry name" value="Concanavalin A-like lectins/glucanases"/>
    <property type="match status" value="1"/>
</dbReference>
<gene>
    <name evidence="1" type="ORF">BLNAU_273</name>
</gene>
<proteinExistence type="predicted"/>
<dbReference type="InterPro" id="IPR013320">
    <property type="entry name" value="ConA-like_dom_sf"/>
</dbReference>
<dbReference type="Proteomes" id="UP001281761">
    <property type="component" value="Unassembled WGS sequence"/>
</dbReference>
<reference evidence="1 2" key="1">
    <citation type="journal article" date="2022" name="bioRxiv">
        <title>Genomics of Preaxostyla Flagellates Illuminates Evolutionary Transitions and the Path Towards Mitochondrial Loss.</title>
        <authorList>
            <person name="Novak L.V.F."/>
            <person name="Treitli S.C."/>
            <person name="Pyrih J."/>
            <person name="Halakuc P."/>
            <person name="Pipaliya S.V."/>
            <person name="Vacek V."/>
            <person name="Brzon O."/>
            <person name="Soukal P."/>
            <person name="Eme L."/>
            <person name="Dacks J.B."/>
            <person name="Karnkowska A."/>
            <person name="Elias M."/>
            <person name="Hampl V."/>
        </authorList>
    </citation>
    <scope>NUCLEOTIDE SEQUENCE [LARGE SCALE GENOMIC DNA]</scope>
    <source>
        <strain evidence="1">NAU3</strain>
        <tissue evidence="1">Gut</tissue>
    </source>
</reference>
<dbReference type="Gene3D" id="2.60.120.920">
    <property type="match status" value="1"/>
</dbReference>
<evidence type="ECO:0000313" key="1">
    <source>
        <dbReference type="EMBL" id="KAK2964972.1"/>
    </source>
</evidence>
<protein>
    <recommendedName>
        <fullName evidence="3">B30.2/SPRY domain-containing protein</fullName>
    </recommendedName>
</protein>
<keyword evidence="2" id="KW-1185">Reference proteome</keyword>
<comment type="caution">
    <text evidence="1">The sequence shown here is derived from an EMBL/GenBank/DDBJ whole genome shotgun (WGS) entry which is preliminary data.</text>
</comment>
<organism evidence="1 2">
    <name type="scientific">Blattamonas nauphoetae</name>
    <dbReference type="NCBI Taxonomy" id="2049346"/>
    <lineage>
        <taxon>Eukaryota</taxon>
        <taxon>Metamonada</taxon>
        <taxon>Preaxostyla</taxon>
        <taxon>Oxymonadida</taxon>
        <taxon>Blattamonas</taxon>
    </lineage>
</organism>
<dbReference type="InterPro" id="IPR016024">
    <property type="entry name" value="ARM-type_fold"/>
</dbReference>
<accession>A0ABQ9YMJ8</accession>
<evidence type="ECO:0000313" key="2">
    <source>
        <dbReference type="Proteomes" id="UP001281761"/>
    </source>
</evidence>
<sequence>MSTLTEFSSFAVDSYSNVKHIFSDSDDPDTFRKELNLNDLNMYLENLRSGRKHEYIPSLEALGLIVMNRPQYADILLNNDIVQVCSQLMKGRDRDPLVTGCLDLLNIISGRLTFSPASGKKPKLVESLVQLCQSDNPTVASSAIQSICSIIRDDPQLTLRPPYVFFLYQIPSLLKSKGITPDAKEGMLRRVSSLLKELELFGIAPDGSVKTTEEEQKEEDIEKIWQKPLSWADLVEWMNGYLYPVLSFVADGDDASVAQNALLIMNTLSKVTPIDFDEKKDKTQDGGYRQDKPWEINAQDLALNRTTGYGNRPASIPIRTGPKPYPQYPDDPTEPLLEVDVHNEMFFINPTPHIAIIDPANRVVMIEEMTTCFSIGQIIDEGIWKCEMRFDKTDKFRCFGIVSAYVDVPGEYKLGRDEFSLGYYGLNGPIRHDGRWTTTNISWGDDDIVGIEVDMEDEPRSCSFWVNSMQQYLFVRGIPDAIRFCFGLSFKNSSCEVLSLKKVPVSTTKKMAGRKCFFFHEDK</sequence>
<evidence type="ECO:0008006" key="3">
    <source>
        <dbReference type="Google" id="ProtNLM"/>
    </source>
</evidence>